<dbReference type="CDD" id="cd00167">
    <property type="entry name" value="SANT"/>
    <property type="match status" value="1"/>
</dbReference>
<evidence type="ECO:0000256" key="2">
    <source>
        <dbReference type="SAM" id="Coils"/>
    </source>
</evidence>
<evidence type="ECO:0000313" key="7">
    <source>
        <dbReference type="Proteomes" id="UP000606786"/>
    </source>
</evidence>
<feature type="compositionally biased region" description="Basic residues" evidence="3">
    <location>
        <begin position="195"/>
        <end position="208"/>
    </location>
</feature>
<feature type="domain" description="HTH myb-type" evidence="5">
    <location>
        <begin position="134"/>
        <end position="186"/>
    </location>
</feature>
<dbReference type="Proteomes" id="UP000606786">
    <property type="component" value="Unassembled WGS sequence"/>
</dbReference>
<dbReference type="PROSITE" id="PS50090">
    <property type="entry name" value="MYB_LIKE"/>
    <property type="match status" value="1"/>
</dbReference>
<dbReference type="InterPro" id="IPR001005">
    <property type="entry name" value="SANT/Myb"/>
</dbReference>
<comment type="caution">
    <text evidence="6">The sequence shown here is derived from an EMBL/GenBank/DDBJ whole genome shotgun (WGS) entry which is preliminary data.</text>
</comment>
<organism evidence="6 7">
    <name type="scientific">Ceratitis capitata</name>
    <name type="common">Mediterranean fruit fly</name>
    <name type="synonym">Tephritis capitata</name>
    <dbReference type="NCBI Taxonomy" id="7213"/>
    <lineage>
        <taxon>Eukaryota</taxon>
        <taxon>Metazoa</taxon>
        <taxon>Ecdysozoa</taxon>
        <taxon>Arthropoda</taxon>
        <taxon>Hexapoda</taxon>
        <taxon>Insecta</taxon>
        <taxon>Pterygota</taxon>
        <taxon>Neoptera</taxon>
        <taxon>Endopterygota</taxon>
        <taxon>Diptera</taxon>
        <taxon>Brachycera</taxon>
        <taxon>Muscomorpha</taxon>
        <taxon>Tephritoidea</taxon>
        <taxon>Tephritidae</taxon>
        <taxon>Ceratitis</taxon>
        <taxon>Ceratitis</taxon>
    </lineage>
</organism>
<comment type="subcellular location">
    <subcellularLocation>
        <location evidence="1">Nucleus</location>
    </subcellularLocation>
</comment>
<accession>A0A811UYZ1</accession>
<dbReference type="PANTHER" id="PTHR22705:SF0">
    <property type="entry name" value="ZZ-TYPE ZINC FINGER-CONTAINING PROTEIN 3"/>
    <property type="match status" value="1"/>
</dbReference>
<sequence length="352" mass="40697">MSEQESCDEDSTFYFESDHLALRGHPDYTNMLRTIAALEVQRTRLLQQIDELELAKQRYLDDPDLLLKKLRNNEAIIAPNYMTIEKLPEIKTNLDILPNIDIKVKEEPDFDIKPTTVRGRVVDQSKPETFNQLWSCEEQRRLEELLIEYPAEAIESRRYVKIAKALGNRTPQQVCSRVQKYFQKLHDAGLPIPGRRPKNRRGGQSKTKHFFRPTTFFPAFNVPVHMPDDDFSLDDLQTATSPQPIETRNNSIETMPEAAASCPVFHSNEDRERVLKILNKVKEEKMNTPEGYNPDPLAPLCEKCRVSAISRLIWRCNTCYMYLNQCSDCVVSQVLSQNFEHLTHDVVTEGDL</sequence>
<feature type="coiled-coil region" evidence="2">
    <location>
        <begin position="35"/>
        <end position="62"/>
    </location>
</feature>
<dbReference type="GO" id="GO:0005634">
    <property type="term" value="C:nucleus"/>
    <property type="evidence" value="ECO:0007669"/>
    <property type="project" value="UniProtKB-SubCell"/>
</dbReference>
<feature type="region of interest" description="Disordered" evidence="3">
    <location>
        <begin position="189"/>
        <end position="208"/>
    </location>
</feature>
<protein>
    <submittedName>
        <fullName evidence="6">(Mediterranean fruit fly) hypothetical protein</fullName>
    </submittedName>
</protein>
<name>A0A811UYZ1_CERCA</name>
<dbReference type="EMBL" id="CAJHJT010000034">
    <property type="protein sequence ID" value="CAD7002877.1"/>
    <property type="molecule type" value="Genomic_DNA"/>
</dbReference>
<keyword evidence="2" id="KW-0175">Coiled coil</keyword>
<gene>
    <name evidence="6" type="ORF">CCAP1982_LOCUS11346</name>
</gene>
<dbReference type="SMART" id="SM00717">
    <property type="entry name" value="SANT"/>
    <property type="match status" value="1"/>
</dbReference>
<dbReference type="InterPro" id="IPR037830">
    <property type="entry name" value="ZZZ3"/>
</dbReference>
<dbReference type="PROSITE" id="PS51294">
    <property type="entry name" value="HTH_MYB"/>
    <property type="match status" value="1"/>
</dbReference>
<evidence type="ECO:0000256" key="1">
    <source>
        <dbReference type="ARBA" id="ARBA00004123"/>
    </source>
</evidence>
<keyword evidence="7" id="KW-1185">Reference proteome</keyword>
<dbReference type="InterPro" id="IPR017930">
    <property type="entry name" value="Myb_dom"/>
</dbReference>
<dbReference type="AlphaFoldDB" id="A0A811UYZ1"/>
<dbReference type="Gene3D" id="1.10.10.60">
    <property type="entry name" value="Homeodomain-like"/>
    <property type="match status" value="1"/>
</dbReference>
<dbReference type="InterPro" id="IPR009057">
    <property type="entry name" value="Homeodomain-like_sf"/>
</dbReference>
<evidence type="ECO:0000259" key="5">
    <source>
        <dbReference type="PROSITE" id="PS51294"/>
    </source>
</evidence>
<dbReference type="PANTHER" id="PTHR22705">
    <property type="entry name" value="ZINC FINGER, ZZ DOMAIN CONTAINING 3"/>
    <property type="match status" value="1"/>
</dbReference>
<feature type="domain" description="Myb-like" evidence="4">
    <location>
        <begin position="126"/>
        <end position="182"/>
    </location>
</feature>
<proteinExistence type="predicted"/>
<evidence type="ECO:0000259" key="4">
    <source>
        <dbReference type="PROSITE" id="PS50090"/>
    </source>
</evidence>
<dbReference type="OrthoDB" id="20473at2759"/>
<evidence type="ECO:0000313" key="6">
    <source>
        <dbReference type="EMBL" id="CAD7002877.1"/>
    </source>
</evidence>
<evidence type="ECO:0000256" key="3">
    <source>
        <dbReference type="SAM" id="MobiDB-lite"/>
    </source>
</evidence>
<reference evidence="6" key="1">
    <citation type="submission" date="2020-11" db="EMBL/GenBank/DDBJ databases">
        <authorList>
            <person name="Whitehead M."/>
        </authorList>
    </citation>
    <scope>NUCLEOTIDE SEQUENCE</scope>
    <source>
        <strain evidence="6">EGII</strain>
    </source>
</reference>
<dbReference type="SUPFAM" id="SSF46689">
    <property type="entry name" value="Homeodomain-like"/>
    <property type="match status" value="1"/>
</dbReference>